<dbReference type="Proteomes" id="UP000315460">
    <property type="component" value="Unassembled WGS sequence"/>
</dbReference>
<evidence type="ECO:0000313" key="1">
    <source>
        <dbReference type="EMBL" id="SMO60453.1"/>
    </source>
</evidence>
<evidence type="ECO:0000313" key="2">
    <source>
        <dbReference type="Proteomes" id="UP000315460"/>
    </source>
</evidence>
<name>A0ABY1MZP0_9ACTN</name>
<reference evidence="1 2" key="1">
    <citation type="submission" date="2017-05" db="EMBL/GenBank/DDBJ databases">
        <authorList>
            <person name="Varghese N."/>
            <person name="Submissions S."/>
        </authorList>
    </citation>
    <scope>NUCLEOTIDE SEQUENCE [LARGE SCALE GENOMIC DNA]</scope>
    <source>
        <strain evidence="1 2">DSM 45139</strain>
    </source>
</reference>
<protein>
    <submittedName>
        <fullName evidence="1">Uncharacterized protein</fullName>
    </submittedName>
</protein>
<gene>
    <name evidence="1" type="ORF">SAMN06265174_102571</name>
</gene>
<comment type="caution">
    <text evidence="1">The sequence shown here is derived from an EMBL/GenBank/DDBJ whole genome shotgun (WGS) entry which is preliminary data.</text>
</comment>
<keyword evidence="2" id="KW-1185">Reference proteome</keyword>
<organism evidence="1 2">
    <name type="scientific">Dietzia kunjamensis subsp. schimae</name>
    <dbReference type="NCBI Taxonomy" id="498198"/>
    <lineage>
        <taxon>Bacteria</taxon>
        <taxon>Bacillati</taxon>
        <taxon>Actinomycetota</taxon>
        <taxon>Actinomycetes</taxon>
        <taxon>Mycobacteriales</taxon>
        <taxon>Dietziaceae</taxon>
        <taxon>Dietzia</taxon>
    </lineage>
</organism>
<dbReference type="RefSeq" id="WP_154829564.1">
    <property type="nucleotide sequence ID" value="NZ_BAAAQH010000005.1"/>
</dbReference>
<sequence>MWGSLFDFAGSTINAAGSLEQNTGSTLVDSATFLPVHIVEIFWYTLLGIAGDLGSSVPGPM</sequence>
<accession>A0ABY1MZP0</accession>
<dbReference type="EMBL" id="FXTG01000002">
    <property type="protein sequence ID" value="SMO60453.1"/>
    <property type="molecule type" value="Genomic_DNA"/>
</dbReference>
<proteinExistence type="predicted"/>